<proteinExistence type="predicted"/>
<dbReference type="RefSeq" id="XP_007377003.1">
    <property type="nucleotide sequence ID" value="XM_007376941.1"/>
</dbReference>
<dbReference type="OMA" id="SMWQGYY"/>
<name>G3ATK7_SPAPN</name>
<dbReference type="AlphaFoldDB" id="G3ATK7"/>
<dbReference type="Pfam" id="PF07942">
    <property type="entry name" value="CARME"/>
    <property type="match status" value="1"/>
</dbReference>
<keyword evidence="1" id="KW-1133">Transmembrane helix</keyword>
<reference evidence="2 3" key="1">
    <citation type="journal article" date="2011" name="Proc. Natl. Acad. Sci. U.S.A.">
        <title>Comparative genomics of xylose-fermenting fungi for enhanced biofuel production.</title>
        <authorList>
            <person name="Wohlbach D.J."/>
            <person name="Kuo A."/>
            <person name="Sato T.K."/>
            <person name="Potts K.M."/>
            <person name="Salamov A.A."/>
            <person name="LaButti K.M."/>
            <person name="Sun H."/>
            <person name="Clum A."/>
            <person name="Pangilinan J.L."/>
            <person name="Lindquist E.A."/>
            <person name="Lucas S."/>
            <person name="Lapidus A."/>
            <person name="Jin M."/>
            <person name="Gunawan C."/>
            <person name="Balan V."/>
            <person name="Dale B.E."/>
            <person name="Jeffries T.W."/>
            <person name="Zinkel R."/>
            <person name="Barry K.W."/>
            <person name="Grigoriev I.V."/>
            <person name="Gasch A.P."/>
        </authorList>
    </citation>
    <scope>NUCLEOTIDE SEQUENCE [LARGE SCALE GENOMIC DNA]</scope>
    <source>
        <strain evidence="3">NRRL Y-27907 / 11-Y1</strain>
    </source>
</reference>
<keyword evidence="1" id="KW-0472">Membrane</keyword>
<protein>
    <submittedName>
        <fullName evidence="2">Uncharacterized protein</fullName>
    </submittedName>
</protein>
<dbReference type="SMART" id="SM01296">
    <property type="entry name" value="N2227"/>
    <property type="match status" value="1"/>
</dbReference>
<dbReference type="PANTHER" id="PTHR12303">
    <property type="entry name" value="CARNOSINE N-METHYLTRANSFERASE"/>
    <property type="match status" value="1"/>
</dbReference>
<dbReference type="EMBL" id="GL996504">
    <property type="protein sequence ID" value="EGW30970.1"/>
    <property type="molecule type" value="Genomic_DNA"/>
</dbReference>
<dbReference type="InterPro" id="IPR012901">
    <property type="entry name" value="CARME"/>
</dbReference>
<evidence type="ECO:0000256" key="1">
    <source>
        <dbReference type="SAM" id="Phobius"/>
    </source>
</evidence>
<dbReference type="eggNOG" id="KOG2798">
    <property type="taxonomic scope" value="Eukaryota"/>
</dbReference>
<evidence type="ECO:0000313" key="2">
    <source>
        <dbReference type="EMBL" id="EGW30970.1"/>
    </source>
</evidence>
<evidence type="ECO:0000313" key="3">
    <source>
        <dbReference type="Proteomes" id="UP000000709"/>
    </source>
</evidence>
<sequence length="445" mass="50562">MPSDDLKLVFITTITCLILYYLLLTIYKNSQIPLLVSVFIFSNMVSRTEIFKNLVNTVKTATTAQPYIPDTAANGVFQTLSEFQKIELLTAMQSLKNYESASKVQVDRRKRLFKLMTWRQQKVCEQVGYLDKLSKVNSAIVANSKFINDVADHCIQKYGITYKDFDMVKEGTQGASATNYRVIEALSHYVRDWSSLDRLSDELQPIFNYINKQLSGIIPEEEKSSTCIIVPGSGLGRIAHEIGKLGYGSVHSVEYSGLMTSFVDFNYNSSTEHIYNVHPYIHQNSNFYSTESQLRSIKLSSPLCPKPYSLHLHNSDFLEFSIPEVEKYTNVVVVSVYFLDTAENLMDYLDTIQRLTTNKPIKTGYWINVGPLKYGTAAQVELNAHELKAIRQKTGWVDIDYVDSLTSPSSIGNDTGLLGYITDTESMWQGYYALNMFTSKRQENK</sequence>
<dbReference type="KEGG" id="spaa:SPAPADRAFT_142865"/>
<organism evidence="3">
    <name type="scientific">Spathaspora passalidarum (strain NRRL Y-27907 / 11-Y1)</name>
    <dbReference type="NCBI Taxonomy" id="619300"/>
    <lineage>
        <taxon>Eukaryota</taxon>
        <taxon>Fungi</taxon>
        <taxon>Dikarya</taxon>
        <taxon>Ascomycota</taxon>
        <taxon>Saccharomycotina</taxon>
        <taxon>Pichiomycetes</taxon>
        <taxon>Debaryomycetaceae</taxon>
        <taxon>Spathaspora</taxon>
    </lineage>
</organism>
<dbReference type="Proteomes" id="UP000000709">
    <property type="component" value="Unassembled WGS sequence"/>
</dbReference>
<dbReference type="FunCoup" id="G3ATK7">
    <property type="interactions" value="63"/>
</dbReference>
<feature type="transmembrane region" description="Helical" evidence="1">
    <location>
        <begin position="6"/>
        <end position="27"/>
    </location>
</feature>
<dbReference type="HOGENOM" id="CLU_030612_3_1_1"/>
<dbReference type="GeneID" id="18870495"/>
<dbReference type="PANTHER" id="PTHR12303:SF11">
    <property type="entry name" value="AER338CP"/>
    <property type="match status" value="1"/>
</dbReference>
<keyword evidence="1" id="KW-0812">Transmembrane</keyword>
<gene>
    <name evidence="2" type="ORF">SPAPADRAFT_142865</name>
</gene>
<dbReference type="OrthoDB" id="978at2759"/>
<accession>G3ATK7</accession>
<dbReference type="InParanoid" id="G3ATK7"/>
<dbReference type="GO" id="GO:0008757">
    <property type="term" value="F:S-adenosylmethionine-dependent methyltransferase activity"/>
    <property type="evidence" value="ECO:0007669"/>
    <property type="project" value="InterPro"/>
</dbReference>
<keyword evidence="3" id="KW-1185">Reference proteome</keyword>